<dbReference type="InterPro" id="IPR016040">
    <property type="entry name" value="NAD(P)-bd_dom"/>
</dbReference>
<organism evidence="6">
    <name type="scientific">Dunaliella tertiolecta</name>
    <name type="common">Green alga</name>
    <dbReference type="NCBI Taxonomy" id="3047"/>
    <lineage>
        <taxon>Eukaryota</taxon>
        <taxon>Viridiplantae</taxon>
        <taxon>Chlorophyta</taxon>
        <taxon>core chlorophytes</taxon>
        <taxon>Chlorophyceae</taxon>
        <taxon>CS clade</taxon>
        <taxon>Chlamydomonadales</taxon>
        <taxon>Dunaliellaceae</taxon>
        <taxon>Dunaliella</taxon>
    </lineage>
</organism>
<dbReference type="Pfam" id="PF16363">
    <property type="entry name" value="GDP_Man_Dehyd"/>
    <property type="match status" value="1"/>
</dbReference>
<accession>A0A7S3QQT8</accession>
<dbReference type="InterPro" id="IPR036291">
    <property type="entry name" value="NAD(P)-bd_dom_sf"/>
</dbReference>
<keyword evidence="2" id="KW-0520">NAD</keyword>
<dbReference type="FunFam" id="3.40.50.720:FF:000304">
    <property type="entry name" value="UDP-glucose 4,6-dehydratase"/>
    <property type="match status" value="1"/>
</dbReference>
<keyword evidence="4" id="KW-1133">Transmembrane helix</keyword>
<protein>
    <recommendedName>
        <fullName evidence="5">NAD(P)-binding domain-containing protein</fullName>
    </recommendedName>
</protein>
<evidence type="ECO:0000259" key="5">
    <source>
        <dbReference type="Pfam" id="PF16363"/>
    </source>
</evidence>
<feature type="domain" description="NAD(P)-binding" evidence="5">
    <location>
        <begin position="14"/>
        <end position="318"/>
    </location>
</feature>
<dbReference type="AlphaFoldDB" id="A0A7S3QQT8"/>
<dbReference type="InterPro" id="IPR005888">
    <property type="entry name" value="dTDP_Gluc_deHydtase"/>
</dbReference>
<proteinExistence type="predicted"/>
<evidence type="ECO:0000313" key="6">
    <source>
        <dbReference type="EMBL" id="CAE0489936.1"/>
    </source>
</evidence>
<keyword evidence="3" id="KW-0456">Lyase</keyword>
<feature type="transmembrane region" description="Helical" evidence="4">
    <location>
        <begin position="338"/>
        <end position="359"/>
    </location>
</feature>
<keyword evidence="4" id="KW-0472">Membrane</keyword>
<sequence length="369" mass="41374">MSGTEVPYKPRCILVTGGAGFIASHVVIRLVHLHPEYKVVVLDKMDYCASMNNLATCVGKPNFKCIKGDVQSMDLLAFLLNSEEIDTVMHFAAQTHVDNSFGNSLAFTMNNTYGTHVLLEACRMAGTIRRFINVSTDEVYGESSFGKELGLLEHSHLDPTNPYSAAKAGAEMLCKAYITSYKLPIIITRGNNVYGPHQFPEKLIPKFTLLASRGETLPVHGAGDSVRSYLYVEDVAEAFLCVLHQGVTGEVYNIGTDSERTVLQVAQDIAKRFNMGVDKIVNVKDRAFNDRRYYIGSSKLAELGWKERTSWEEGLKKTVDWWEGRGLGRKRIRAAASWLRTVLFVIFFALKDLFSLFFSRYEEHCNLAL</sequence>
<evidence type="ECO:0000256" key="3">
    <source>
        <dbReference type="ARBA" id="ARBA00023239"/>
    </source>
</evidence>
<dbReference type="GO" id="GO:0008460">
    <property type="term" value="F:dTDP-glucose 4,6-dehydratase activity"/>
    <property type="evidence" value="ECO:0007669"/>
    <property type="project" value="InterPro"/>
</dbReference>
<dbReference type="Gene3D" id="3.40.50.720">
    <property type="entry name" value="NAD(P)-binding Rossmann-like Domain"/>
    <property type="match status" value="1"/>
</dbReference>
<keyword evidence="4" id="KW-0812">Transmembrane</keyword>
<dbReference type="GO" id="GO:0009225">
    <property type="term" value="P:nucleotide-sugar metabolic process"/>
    <property type="evidence" value="ECO:0007669"/>
    <property type="project" value="InterPro"/>
</dbReference>
<evidence type="ECO:0000256" key="4">
    <source>
        <dbReference type="SAM" id="Phobius"/>
    </source>
</evidence>
<name>A0A7S3QQT8_DUNTE</name>
<evidence type="ECO:0000256" key="1">
    <source>
        <dbReference type="ARBA" id="ARBA00001911"/>
    </source>
</evidence>
<gene>
    <name evidence="6" type="ORF">DTER00134_LOCUS5007</name>
</gene>
<evidence type="ECO:0000256" key="2">
    <source>
        <dbReference type="ARBA" id="ARBA00023027"/>
    </source>
</evidence>
<comment type="cofactor">
    <cofactor evidence="1">
        <name>NAD(+)</name>
        <dbReference type="ChEBI" id="CHEBI:57540"/>
    </cofactor>
</comment>
<dbReference type="CDD" id="cd05246">
    <property type="entry name" value="dTDP_GD_SDR_e"/>
    <property type="match status" value="1"/>
</dbReference>
<dbReference type="PANTHER" id="PTHR43000">
    <property type="entry name" value="DTDP-D-GLUCOSE 4,6-DEHYDRATASE-RELATED"/>
    <property type="match status" value="1"/>
</dbReference>
<dbReference type="SUPFAM" id="SSF51735">
    <property type="entry name" value="NAD(P)-binding Rossmann-fold domains"/>
    <property type="match status" value="1"/>
</dbReference>
<reference evidence="6" key="1">
    <citation type="submission" date="2021-01" db="EMBL/GenBank/DDBJ databases">
        <authorList>
            <person name="Corre E."/>
            <person name="Pelletier E."/>
            <person name="Niang G."/>
            <person name="Scheremetjew M."/>
            <person name="Finn R."/>
            <person name="Kale V."/>
            <person name="Holt S."/>
            <person name="Cochrane G."/>
            <person name="Meng A."/>
            <person name="Brown T."/>
            <person name="Cohen L."/>
        </authorList>
    </citation>
    <scope>NUCLEOTIDE SEQUENCE</scope>
    <source>
        <strain evidence="6">CCMP1320</strain>
    </source>
</reference>
<dbReference type="Gene3D" id="3.90.25.10">
    <property type="entry name" value="UDP-galactose 4-epimerase, domain 1"/>
    <property type="match status" value="1"/>
</dbReference>
<dbReference type="EMBL" id="HBIP01009137">
    <property type="protein sequence ID" value="CAE0489936.1"/>
    <property type="molecule type" value="Transcribed_RNA"/>
</dbReference>